<dbReference type="GO" id="GO:0008483">
    <property type="term" value="F:transaminase activity"/>
    <property type="evidence" value="ECO:0007669"/>
    <property type="project" value="UniProtKB-KW"/>
</dbReference>
<dbReference type="InterPro" id="IPR019557">
    <property type="entry name" value="AminoTfrase-like_pln_mobile"/>
</dbReference>
<evidence type="ECO:0000313" key="6">
    <source>
        <dbReference type="Proteomes" id="UP000000763"/>
    </source>
</evidence>
<evidence type="ECO:0000259" key="4">
    <source>
        <dbReference type="Pfam" id="PF10536"/>
    </source>
</evidence>
<feature type="domain" description="DUF1409" evidence="3">
    <location>
        <begin position="527"/>
        <end position="573"/>
    </location>
</feature>
<evidence type="ECO:0000313" key="5">
    <source>
        <dbReference type="EMBL" id="BAD23199.1"/>
    </source>
</evidence>
<keyword evidence="5" id="KW-0032">Aminotransferase</keyword>
<name>Q6K6D8_ORYSJ</name>
<dbReference type="Pfam" id="PF07197">
    <property type="entry name" value="DUF1409"/>
    <property type="match status" value="1"/>
</dbReference>
<accession>Q6K6D8</accession>
<dbReference type="PANTHER" id="PTHR46033">
    <property type="entry name" value="PROTEIN MAIN-LIKE 2"/>
    <property type="match status" value="1"/>
</dbReference>
<reference evidence="6" key="1">
    <citation type="journal article" date="2005" name="Nature">
        <title>The map-based sequence of the rice genome.</title>
        <authorList>
            <consortium name="International rice genome sequencing project (IRGSP)"/>
            <person name="Matsumoto T."/>
            <person name="Wu J."/>
            <person name="Kanamori H."/>
            <person name="Katayose Y."/>
            <person name="Fujisawa M."/>
            <person name="Namiki N."/>
            <person name="Mizuno H."/>
            <person name="Yamamoto K."/>
            <person name="Antonio B.A."/>
            <person name="Baba T."/>
            <person name="Sakata K."/>
            <person name="Nagamura Y."/>
            <person name="Aoki H."/>
            <person name="Arikawa K."/>
            <person name="Arita K."/>
            <person name="Bito T."/>
            <person name="Chiden Y."/>
            <person name="Fujitsuka N."/>
            <person name="Fukunaka R."/>
            <person name="Hamada M."/>
            <person name="Harada C."/>
            <person name="Hayashi A."/>
            <person name="Hijishita S."/>
            <person name="Honda M."/>
            <person name="Hosokawa S."/>
            <person name="Ichikawa Y."/>
            <person name="Idonuma A."/>
            <person name="Iijima M."/>
            <person name="Ikeda M."/>
            <person name="Ikeno M."/>
            <person name="Ito K."/>
            <person name="Ito S."/>
            <person name="Ito T."/>
            <person name="Ito Y."/>
            <person name="Ito Y."/>
            <person name="Iwabuchi A."/>
            <person name="Kamiya K."/>
            <person name="Karasawa W."/>
            <person name="Kurita K."/>
            <person name="Katagiri S."/>
            <person name="Kikuta A."/>
            <person name="Kobayashi H."/>
            <person name="Kobayashi N."/>
            <person name="Machita K."/>
            <person name="Maehara T."/>
            <person name="Masukawa M."/>
            <person name="Mizubayashi T."/>
            <person name="Mukai Y."/>
            <person name="Nagasaki H."/>
            <person name="Nagata Y."/>
            <person name="Naito S."/>
            <person name="Nakashima M."/>
            <person name="Nakama Y."/>
            <person name="Nakamichi Y."/>
            <person name="Nakamura M."/>
            <person name="Meguro A."/>
            <person name="Negishi M."/>
            <person name="Ohta I."/>
            <person name="Ohta T."/>
            <person name="Okamoto M."/>
            <person name="Ono N."/>
            <person name="Saji S."/>
            <person name="Sakaguchi M."/>
            <person name="Sakai K."/>
            <person name="Shibata M."/>
            <person name="Shimokawa T."/>
            <person name="Song J."/>
            <person name="Takazaki Y."/>
            <person name="Terasawa K."/>
            <person name="Tsugane M."/>
            <person name="Tsuji K."/>
            <person name="Ueda S."/>
            <person name="Waki K."/>
            <person name="Yamagata H."/>
            <person name="Yamamoto M."/>
            <person name="Yamamoto S."/>
            <person name="Yamane H."/>
            <person name="Yoshiki S."/>
            <person name="Yoshihara R."/>
            <person name="Yukawa K."/>
            <person name="Zhong H."/>
            <person name="Yano M."/>
            <person name="Yuan Q."/>
            <person name="Ouyang S."/>
            <person name="Liu J."/>
            <person name="Jones K.M."/>
            <person name="Gansberger K."/>
            <person name="Moffat K."/>
            <person name="Hill J."/>
            <person name="Bera J."/>
            <person name="Fadrosh D."/>
            <person name="Jin S."/>
            <person name="Johri S."/>
            <person name="Kim M."/>
            <person name="Overton L."/>
            <person name="Reardon M."/>
            <person name="Tsitrin T."/>
            <person name="Vuong H."/>
            <person name="Weaver B."/>
            <person name="Ciecko A."/>
            <person name="Tallon L."/>
            <person name="Jackson J."/>
            <person name="Pai G."/>
            <person name="Aken S.V."/>
            <person name="Utterback T."/>
            <person name="Reidmuller S."/>
            <person name="Feldblyum T."/>
            <person name="Hsiao J."/>
            <person name="Zismann V."/>
            <person name="Iobst S."/>
            <person name="de Vazeille A.R."/>
            <person name="Buell C.R."/>
            <person name="Ying K."/>
            <person name="Li Y."/>
            <person name="Lu T."/>
            <person name="Huang Y."/>
            <person name="Zhao Q."/>
            <person name="Feng Q."/>
            <person name="Zhang L."/>
            <person name="Zhu J."/>
            <person name="Weng Q."/>
            <person name="Mu J."/>
            <person name="Lu Y."/>
            <person name="Fan D."/>
            <person name="Liu Y."/>
            <person name="Guan J."/>
            <person name="Zhang Y."/>
            <person name="Yu S."/>
            <person name="Liu X."/>
            <person name="Zhang Y."/>
            <person name="Hong G."/>
            <person name="Han B."/>
            <person name="Choisne N."/>
            <person name="Demange N."/>
            <person name="Orjeda G."/>
            <person name="Samain S."/>
            <person name="Cattolico L."/>
            <person name="Pelletier E."/>
            <person name="Couloux A."/>
            <person name="Segurens B."/>
            <person name="Wincker P."/>
            <person name="D'Hont A."/>
            <person name="Scarpelli C."/>
            <person name="Weissenbach J."/>
            <person name="Salanoubat M."/>
            <person name="Quetier F."/>
            <person name="Yu Y."/>
            <person name="Kim H.R."/>
            <person name="Rambo T."/>
            <person name="Currie J."/>
            <person name="Collura K."/>
            <person name="Luo M."/>
            <person name="Yang T."/>
            <person name="Ammiraju J.S.S."/>
            <person name="Engler F."/>
            <person name="Soderlund C."/>
            <person name="Wing R.A."/>
            <person name="Palmer L.E."/>
            <person name="de la Bastide M."/>
            <person name="Spiegel L."/>
            <person name="Nascimento L."/>
            <person name="Zutavern T."/>
            <person name="O'Shaughnessy A."/>
            <person name="Dike S."/>
            <person name="Dedhia N."/>
            <person name="Preston R."/>
            <person name="Balija V."/>
            <person name="McCombie W.R."/>
            <person name="Chow T."/>
            <person name="Chen H."/>
            <person name="Chung M."/>
            <person name="Chen C."/>
            <person name="Shaw J."/>
            <person name="Wu H."/>
            <person name="Hsiao K."/>
            <person name="Chao Y."/>
            <person name="Chu M."/>
            <person name="Cheng C."/>
            <person name="Hour A."/>
            <person name="Lee P."/>
            <person name="Lin S."/>
            <person name="Lin Y."/>
            <person name="Liou J."/>
            <person name="Liu S."/>
            <person name="Hsing Y."/>
            <person name="Raghuvanshi S."/>
            <person name="Mohanty A."/>
            <person name="Bharti A.K."/>
            <person name="Gaur A."/>
            <person name="Gupta V."/>
            <person name="Kumar D."/>
            <person name="Ravi V."/>
            <person name="Vij S."/>
            <person name="Kapur A."/>
            <person name="Khurana P."/>
            <person name="Khurana P."/>
            <person name="Khurana J.P."/>
            <person name="Tyagi A.K."/>
            <person name="Gaikwad K."/>
            <person name="Singh A."/>
            <person name="Dalal V."/>
            <person name="Srivastava S."/>
            <person name="Dixit A."/>
            <person name="Pal A.K."/>
            <person name="Ghazi I.A."/>
            <person name="Yadav M."/>
            <person name="Pandit A."/>
            <person name="Bhargava A."/>
            <person name="Sureshbabu K."/>
            <person name="Batra K."/>
            <person name="Sharma T.R."/>
            <person name="Mohapatra T."/>
            <person name="Singh N.K."/>
            <person name="Messing J."/>
            <person name="Nelson A.B."/>
            <person name="Fuks G."/>
            <person name="Kavchok S."/>
            <person name="Keizer G."/>
            <person name="Linton E."/>
            <person name="Llaca V."/>
            <person name="Song R."/>
            <person name="Tanyolac B."/>
            <person name="Young S."/>
            <person name="Ho-Il K."/>
            <person name="Hahn J.H."/>
            <person name="Sangsakoo G."/>
            <person name="Vanavichit A."/>
            <person name="de Mattos Luiz.A.T."/>
            <person name="Zimmer P.D."/>
            <person name="Malone G."/>
            <person name="Dellagostin O."/>
            <person name="de Oliveira A.C."/>
            <person name="Bevan M."/>
            <person name="Bancroft I."/>
            <person name="Minx P."/>
            <person name="Cordum H."/>
            <person name="Wilson R."/>
            <person name="Cheng Z."/>
            <person name="Jin W."/>
            <person name="Jiang J."/>
            <person name="Leong S.A."/>
            <person name="Iwama H."/>
            <person name="Gojobori T."/>
            <person name="Itoh T."/>
            <person name="Niimura Y."/>
            <person name="Fujii Y."/>
            <person name="Habara T."/>
            <person name="Sakai H."/>
            <person name="Sato Y."/>
            <person name="Wilson G."/>
            <person name="Kumar K."/>
            <person name="McCouch S."/>
            <person name="Juretic N."/>
            <person name="Hoen D."/>
            <person name="Wright S."/>
            <person name="Bruskiewich R."/>
            <person name="Bureau T."/>
            <person name="Miyao A."/>
            <person name="Hirochika H."/>
            <person name="Nishikawa T."/>
            <person name="Kadowaki K."/>
            <person name="Sugiura M."/>
            <person name="Burr B."/>
            <person name="Sasaki T."/>
        </authorList>
    </citation>
    <scope>NUCLEOTIDE SEQUENCE [LARGE SCALE GENOMIC DNA]</scope>
    <source>
        <strain evidence="6">cv. Nipponbare</strain>
    </source>
</reference>
<dbReference type="InterPro" id="IPR044824">
    <property type="entry name" value="MAIN-like"/>
</dbReference>
<keyword evidence="5" id="KW-0808">Transferase</keyword>
<reference evidence="6" key="2">
    <citation type="journal article" date="2008" name="Nucleic Acids Res.">
        <title>The rice annotation project database (RAP-DB): 2008 update.</title>
        <authorList>
            <consortium name="The rice annotation project (RAP)"/>
        </authorList>
    </citation>
    <scope>GENOME REANNOTATION</scope>
    <source>
        <strain evidence="6">cv. Nipponbare</strain>
    </source>
</reference>
<feature type="compositionally biased region" description="Pro residues" evidence="2">
    <location>
        <begin position="437"/>
        <end position="449"/>
    </location>
</feature>
<evidence type="ECO:0000259" key="3">
    <source>
        <dbReference type="Pfam" id="PF07197"/>
    </source>
</evidence>
<feature type="region of interest" description="Disordered" evidence="2">
    <location>
        <begin position="432"/>
        <end position="509"/>
    </location>
</feature>
<feature type="domain" description="Aminotransferase-like plant mobile" evidence="4">
    <location>
        <begin position="53"/>
        <end position="212"/>
    </location>
</feature>
<protein>
    <submittedName>
        <fullName evidence="5">Aminotransferase-like protein</fullName>
    </submittedName>
</protein>
<evidence type="ECO:0000256" key="1">
    <source>
        <dbReference type="SAM" id="Coils"/>
    </source>
</evidence>
<dbReference type="Proteomes" id="UP000000763">
    <property type="component" value="Chromosome 2"/>
</dbReference>
<dbReference type="AlphaFoldDB" id="Q6K6D8"/>
<dbReference type="PANTHER" id="PTHR46033:SF67">
    <property type="entry name" value="AMINOTRANSFERASE-LIKE, PLANT MOBILE DOMAIN FAMILY PROTEIN"/>
    <property type="match status" value="1"/>
</dbReference>
<proteinExistence type="predicted"/>
<sequence>MSTSANPSDAPAAEYIEVAIPNITDEYQFFLGPIGNLDPIEFINADMAEYELMMVATSYFWSTAMNVFLFSQGPMTPTLLDVTIITDLDITSSANPVSLNTKPTFGFKTRSIGGWTSYVAKNMGTGPIYTREHVAFLMMWLEKFLFCGPSCDPIANWQHIAEILVEKKQFPLGKYLLGYMYQTLNTTITKMASGLSIGTGGPWWLLQIWLNLHTWMIANRPLLTDVSFPRFEPIIGDDGKEINTCRCMSFGEATSTYAGSKLSAELFREWFNKFYDGFPRNTRIYPCIFPVGIHQGKNIQIKLRMLRSTTFDRWWIEWKKHLFHQSASMYLIDLFPKAVPQATESSPPHHSKSGVEIKYAPGFLANSGGLSPPVIGYHAPKTSTLLHGLLRLPIAPDAGKKRKTKSAAAPSIGEELEEAVNEAAENLSEIGEKTPLADPPAPQITPSPPKKLASKKPPAPAPSPPRPATPIPKSSVHTPLTAGSHHVEEEEEVASAPAIPEEDTTSKALAPLADDVKSILLDISTMLEGSLETLVASCGSVRDRFLKIHDRIPDELADAITPAAYLEQHRLKLEKAKQRIADRRERKDLEATIRASRTSINEEKAKLNGLEAGPSSIQANIDRLQARKIELLAELEQCNAQIAIEEQKIVDMPKATEDQRSKLKASIKHLANLTKSLKIIPGIDAADAQIIDEVD</sequence>
<dbReference type="Pfam" id="PF10536">
    <property type="entry name" value="PMD"/>
    <property type="match status" value="1"/>
</dbReference>
<dbReference type="GO" id="GO:0010073">
    <property type="term" value="P:meristem maintenance"/>
    <property type="evidence" value="ECO:0007669"/>
    <property type="project" value="InterPro"/>
</dbReference>
<feature type="coiled-coil region" evidence="1">
    <location>
        <begin position="566"/>
        <end position="648"/>
    </location>
</feature>
<evidence type="ECO:0000256" key="2">
    <source>
        <dbReference type="SAM" id="MobiDB-lite"/>
    </source>
</evidence>
<dbReference type="InterPro" id="IPR010811">
    <property type="entry name" value="DUF1409"/>
</dbReference>
<feature type="compositionally biased region" description="Pro residues" evidence="2">
    <location>
        <begin position="457"/>
        <end position="470"/>
    </location>
</feature>
<gene>
    <name evidence="5" type="primary">P0654A08.16</name>
</gene>
<organism evidence="5 6">
    <name type="scientific">Oryza sativa subsp. japonica</name>
    <name type="common">Rice</name>
    <dbReference type="NCBI Taxonomy" id="39947"/>
    <lineage>
        <taxon>Eukaryota</taxon>
        <taxon>Viridiplantae</taxon>
        <taxon>Streptophyta</taxon>
        <taxon>Embryophyta</taxon>
        <taxon>Tracheophyta</taxon>
        <taxon>Spermatophyta</taxon>
        <taxon>Magnoliopsida</taxon>
        <taxon>Liliopsida</taxon>
        <taxon>Poales</taxon>
        <taxon>Poaceae</taxon>
        <taxon>BOP clade</taxon>
        <taxon>Oryzoideae</taxon>
        <taxon>Oryzeae</taxon>
        <taxon>Oryzinae</taxon>
        <taxon>Oryza</taxon>
        <taxon>Oryza sativa</taxon>
    </lineage>
</organism>
<dbReference type="EMBL" id="AP005069">
    <property type="protein sequence ID" value="BAD23199.1"/>
    <property type="molecule type" value="Genomic_DNA"/>
</dbReference>
<keyword evidence="1" id="KW-0175">Coiled coil</keyword>